<evidence type="ECO:0000256" key="1">
    <source>
        <dbReference type="SAM" id="MobiDB-lite"/>
    </source>
</evidence>
<proteinExistence type="predicted"/>
<protein>
    <recommendedName>
        <fullName evidence="4">Beta-lactamase class A</fullName>
    </recommendedName>
</protein>
<gene>
    <name evidence="2" type="ORF">EDD40_3128</name>
</gene>
<dbReference type="InterPro" id="IPR012338">
    <property type="entry name" value="Beta-lactam/transpept-like"/>
</dbReference>
<sequence>MVAVVAGVAVLVAPRAADRTARVSSAVPTNAAAENPRPAAPRAVEAPAPDLSAAVARAVEAAGDADLGLAVVDLETGAAAGHDADVPFRSASLSKLLVAVDVLTSGEVPADDLDRLGRALSLSDDDAMNALWTSHDGMGAIDRVSAQAGLTATHAPEDASQWGDVEMSAADVASLYRYAVTDLPAARRAFFVTALSAASPTAADGFDQAYGLLAPGAEAHVCAKQGWMWYLPGDFYLHSSGIVADRYAVVALSVQTGVTEEAAKDRLTAVTNTLVAGLADQAG</sequence>
<accession>A0A3N1H6H0</accession>
<name>A0A3N1H6H0_9PSEU</name>
<feature type="region of interest" description="Disordered" evidence="1">
    <location>
        <begin position="23"/>
        <end position="44"/>
    </location>
</feature>
<dbReference type="AlphaFoldDB" id="A0A3N1H6H0"/>
<dbReference type="Gene3D" id="3.40.710.10">
    <property type="entry name" value="DD-peptidase/beta-lactamase superfamily"/>
    <property type="match status" value="1"/>
</dbReference>
<comment type="caution">
    <text evidence="2">The sequence shown here is derived from an EMBL/GenBank/DDBJ whole genome shotgun (WGS) entry which is preliminary data.</text>
</comment>
<dbReference type="Proteomes" id="UP000268727">
    <property type="component" value="Unassembled WGS sequence"/>
</dbReference>
<evidence type="ECO:0000313" key="3">
    <source>
        <dbReference type="Proteomes" id="UP000268727"/>
    </source>
</evidence>
<evidence type="ECO:0008006" key="4">
    <source>
        <dbReference type="Google" id="ProtNLM"/>
    </source>
</evidence>
<reference evidence="2 3" key="1">
    <citation type="submission" date="2018-11" db="EMBL/GenBank/DDBJ databases">
        <title>Sequencing the genomes of 1000 actinobacteria strains.</title>
        <authorList>
            <person name="Klenk H.-P."/>
        </authorList>
    </citation>
    <scope>NUCLEOTIDE SEQUENCE [LARGE SCALE GENOMIC DNA]</scope>
    <source>
        <strain evidence="2 3">DSM 44231</strain>
    </source>
</reference>
<evidence type="ECO:0000313" key="2">
    <source>
        <dbReference type="EMBL" id="ROP37802.1"/>
    </source>
</evidence>
<dbReference type="EMBL" id="RJKM01000001">
    <property type="protein sequence ID" value="ROP37802.1"/>
    <property type="molecule type" value="Genomic_DNA"/>
</dbReference>
<feature type="compositionally biased region" description="Low complexity" evidence="1">
    <location>
        <begin position="30"/>
        <end position="44"/>
    </location>
</feature>
<keyword evidence="3" id="KW-1185">Reference proteome</keyword>
<organism evidence="2 3">
    <name type="scientific">Saccharothrix texasensis</name>
    <dbReference type="NCBI Taxonomy" id="103734"/>
    <lineage>
        <taxon>Bacteria</taxon>
        <taxon>Bacillati</taxon>
        <taxon>Actinomycetota</taxon>
        <taxon>Actinomycetes</taxon>
        <taxon>Pseudonocardiales</taxon>
        <taxon>Pseudonocardiaceae</taxon>
        <taxon>Saccharothrix</taxon>
    </lineage>
</organism>
<dbReference type="SUPFAM" id="SSF56601">
    <property type="entry name" value="beta-lactamase/transpeptidase-like"/>
    <property type="match status" value="1"/>
</dbReference>